<feature type="compositionally biased region" description="Low complexity" evidence="1">
    <location>
        <begin position="141"/>
        <end position="154"/>
    </location>
</feature>
<keyword evidence="3" id="KW-1185">Reference proteome</keyword>
<proteinExistence type="predicted"/>
<dbReference type="Proteomes" id="UP000250235">
    <property type="component" value="Unassembled WGS sequence"/>
</dbReference>
<accession>A0A2Z7BM79</accession>
<name>A0A2Z7BM79_9LAMI</name>
<feature type="compositionally biased region" description="Basic residues" evidence="1">
    <location>
        <begin position="1"/>
        <end position="11"/>
    </location>
</feature>
<feature type="region of interest" description="Disordered" evidence="1">
    <location>
        <begin position="99"/>
        <end position="155"/>
    </location>
</feature>
<evidence type="ECO:0000256" key="1">
    <source>
        <dbReference type="SAM" id="MobiDB-lite"/>
    </source>
</evidence>
<feature type="compositionally biased region" description="Low complexity" evidence="1">
    <location>
        <begin position="99"/>
        <end position="114"/>
    </location>
</feature>
<feature type="compositionally biased region" description="Polar residues" evidence="1">
    <location>
        <begin position="115"/>
        <end position="125"/>
    </location>
</feature>
<dbReference type="AlphaFoldDB" id="A0A2Z7BM79"/>
<evidence type="ECO:0000313" key="3">
    <source>
        <dbReference type="Proteomes" id="UP000250235"/>
    </source>
</evidence>
<evidence type="ECO:0000313" key="2">
    <source>
        <dbReference type="EMBL" id="KZV33198.1"/>
    </source>
</evidence>
<sequence>MSLRGRGRARRQIPVESGAHNVGDDVEQHSIPMHRRARQVDEEVDLLVSRVDEMELVMARFQKMNPKTFSRVEYSDDAESWLIHIEGGLGCGRSCTRCSSSSQGAQPSQPAQVSKQSSQPYQQSGGRRFGPHGKQFKRRPGSSSSGSSSSSSGSPRTAFCSQCEENICRRSASGFKAFITSTDSLDTLLECVRWLVLSILLPHRRDYMGASSTSSST</sequence>
<gene>
    <name evidence="2" type="ORF">F511_18214</name>
</gene>
<feature type="compositionally biased region" description="Basic residues" evidence="1">
    <location>
        <begin position="129"/>
        <end position="140"/>
    </location>
</feature>
<feature type="region of interest" description="Disordered" evidence="1">
    <location>
        <begin position="1"/>
        <end position="25"/>
    </location>
</feature>
<organism evidence="2 3">
    <name type="scientific">Dorcoceras hygrometricum</name>
    <dbReference type="NCBI Taxonomy" id="472368"/>
    <lineage>
        <taxon>Eukaryota</taxon>
        <taxon>Viridiplantae</taxon>
        <taxon>Streptophyta</taxon>
        <taxon>Embryophyta</taxon>
        <taxon>Tracheophyta</taxon>
        <taxon>Spermatophyta</taxon>
        <taxon>Magnoliopsida</taxon>
        <taxon>eudicotyledons</taxon>
        <taxon>Gunneridae</taxon>
        <taxon>Pentapetalae</taxon>
        <taxon>asterids</taxon>
        <taxon>lamiids</taxon>
        <taxon>Lamiales</taxon>
        <taxon>Gesneriaceae</taxon>
        <taxon>Didymocarpoideae</taxon>
        <taxon>Trichosporeae</taxon>
        <taxon>Loxocarpinae</taxon>
        <taxon>Dorcoceras</taxon>
    </lineage>
</organism>
<dbReference type="EMBL" id="KV006333">
    <property type="protein sequence ID" value="KZV33198.1"/>
    <property type="molecule type" value="Genomic_DNA"/>
</dbReference>
<reference evidence="2 3" key="1">
    <citation type="journal article" date="2015" name="Proc. Natl. Acad. Sci. U.S.A.">
        <title>The resurrection genome of Boea hygrometrica: A blueprint for survival of dehydration.</title>
        <authorList>
            <person name="Xiao L."/>
            <person name="Yang G."/>
            <person name="Zhang L."/>
            <person name="Yang X."/>
            <person name="Zhao S."/>
            <person name="Ji Z."/>
            <person name="Zhou Q."/>
            <person name="Hu M."/>
            <person name="Wang Y."/>
            <person name="Chen M."/>
            <person name="Xu Y."/>
            <person name="Jin H."/>
            <person name="Xiao X."/>
            <person name="Hu G."/>
            <person name="Bao F."/>
            <person name="Hu Y."/>
            <person name="Wan P."/>
            <person name="Li L."/>
            <person name="Deng X."/>
            <person name="Kuang T."/>
            <person name="Xiang C."/>
            <person name="Zhu J.K."/>
            <person name="Oliver M.J."/>
            <person name="He Y."/>
        </authorList>
    </citation>
    <scope>NUCLEOTIDE SEQUENCE [LARGE SCALE GENOMIC DNA]</scope>
    <source>
        <strain evidence="3">cv. XS01</strain>
    </source>
</reference>
<protein>
    <submittedName>
        <fullName evidence="2">Uncharacterized protein</fullName>
    </submittedName>
</protein>